<organism evidence="1 2">
    <name type="scientific">Panicum hallii var. hallii</name>
    <dbReference type="NCBI Taxonomy" id="1504633"/>
    <lineage>
        <taxon>Eukaryota</taxon>
        <taxon>Viridiplantae</taxon>
        <taxon>Streptophyta</taxon>
        <taxon>Embryophyta</taxon>
        <taxon>Tracheophyta</taxon>
        <taxon>Spermatophyta</taxon>
        <taxon>Magnoliopsida</taxon>
        <taxon>Liliopsida</taxon>
        <taxon>Poales</taxon>
        <taxon>Poaceae</taxon>
        <taxon>PACMAD clade</taxon>
        <taxon>Panicoideae</taxon>
        <taxon>Panicodae</taxon>
        <taxon>Paniceae</taxon>
        <taxon>Panicinae</taxon>
        <taxon>Panicum</taxon>
        <taxon>Panicum sect. Panicum</taxon>
    </lineage>
</organism>
<proteinExistence type="predicted"/>
<dbReference type="Gramene" id="PUZ53557">
    <property type="protein sequence ID" value="PUZ53557"/>
    <property type="gene ID" value="GQ55_5G060900"/>
</dbReference>
<sequence>MQEESNEVPLVSADCATDTLNIAISFRVPQVVKGAKNKREIISFEKNKGKKQKKC</sequence>
<dbReference type="Proteomes" id="UP000244336">
    <property type="component" value="Chromosome 5"/>
</dbReference>
<gene>
    <name evidence="1" type="ORF">GQ55_5G060900</name>
</gene>
<evidence type="ECO:0000313" key="2">
    <source>
        <dbReference type="Proteomes" id="UP000244336"/>
    </source>
</evidence>
<accession>A0A2T7DDB4</accession>
<dbReference type="OrthoDB" id="10541963at2759"/>
<protein>
    <submittedName>
        <fullName evidence="1">Uncharacterized protein</fullName>
    </submittedName>
</protein>
<evidence type="ECO:0000313" key="1">
    <source>
        <dbReference type="EMBL" id="PUZ53557.1"/>
    </source>
</evidence>
<dbReference type="EMBL" id="CM009753">
    <property type="protein sequence ID" value="PUZ53557.1"/>
    <property type="molecule type" value="Genomic_DNA"/>
</dbReference>
<keyword evidence="2" id="KW-1185">Reference proteome</keyword>
<reference evidence="1 2" key="1">
    <citation type="submission" date="2018-04" db="EMBL/GenBank/DDBJ databases">
        <title>WGS assembly of Panicum hallii var. hallii HAL2.</title>
        <authorList>
            <person name="Lovell J."/>
            <person name="Jenkins J."/>
            <person name="Lowry D."/>
            <person name="Mamidi S."/>
            <person name="Sreedasyam A."/>
            <person name="Weng X."/>
            <person name="Barry K."/>
            <person name="Bonette J."/>
            <person name="Campitelli B."/>
            <person name="Daum C."/>
            <person name="Gordon S."/>
            <person name="Gould B."/>
            <person name="Lipzen A."/>
            <person name="MacQueen A."/>
            <person name="Palacio-Mejia J."/>
            <person name="Plott C."/>
            <person name="Shakirov E."/>
            <person name="Shu S."/>
            <person name="Yoshinaga Y."/>
            <person name="Zane M."/>
            <person name="Rokhsar D."/>
            <person name="Grimwood J."/>
            <person name="Schmutz J."/>
            <person name="Juenger T."/>
        </authorList>
    </citation>
    <scope>NUCLEOTIDE SEQUENCE [LARGE SCALE GENOMIC DNA]</scope>
    <source>
        <strain evidence="2">cv. HAL2</strain>
    </source>
</reference>
<dbReference type="AlphaFoldDB" id="A0A2T7DDB4"/>
<name>A0A2T7DDB4_9POAL</name>